<keyword evidence="7" id="KW-0732">Signal</keyword>
<feature type="signal peptide" evidence="7">
    <location>
        <begin position="1"/>
        <end position="20"/>
    </location>
</feature>
<comment type="caution">
    <text evidence="9">The sequence shown here is derived from an EMBL/GenBank/DDBJ whole genome shotgun (WGS) entry which is preliminary data.</text>
</comment>
<evidence type="ECO:0000256" key="4">
    <source>
        <dbReference type="ARBA" id="ARBA00023030"/>
    </source>
</evidence>
<dbReference type="InterPro" id="IPR015615">
    <property type="entry name" value="TGF-beta-rel"/>
</dbReference>
<evidence type="ECO:0000313" key="10">
    <source>
        <dbReference type="Proteomes" id="UP001187531"/>
    </source>
</evidence>
<keyword evidence="4 6" id="KW-0339">Growth factor</keyword>
<feature type="domain" description="TGF-beta family profile" evidence="8">
    <location>
        <begin position="296"/>
        <end position="409"/>
    </location>
</feature>
<dbReference type="PROSITE" id="PS00250">
    <property type="entry name" value="TGF_BETA_1"/>
    <property type="match status" value="1"/>
</dbReference>
<comment type="similarity">
    <text evidence="2 6">Belongs to the TGF-beta family.</text>
</comment>
<feature type="chain" id="PRO_5041653784" description="TGF-beta family profile domain-containing protein" evidence="7">
    <location>
        <begin position="21"/>
        <end position="409"/>
    </location>
</feature>
<dbReference type="InterPro" id="IPR001839">
    <property type="entry name" value="TGF-b_C"/>
</dbReference>
<organism evidence="9 10">
    <name type="scientific">Artemia franciscana</name>
    <name type="common">Brine shrimp</name>
    <name type="synonym">Artemia sanfranciscana</name>
    <dbReference type="NCBI Taxonomy" id="6661"/>
    <lineage>
        <taxon>Eukaryota</taxon>
        <taxon>Metazoa</taxon>
        <taxon>Ecdysozoa</taxon>
        <taxon>Arthropoda</taxon>
        <taxon>Crustacea</taxon>
        <taxon>Branchiopoda</taxon>
        <taxon>Anostraca</taxon>
        <taxon>Artemiidae</taxon>
        <taxon>Artemia</taxon>
    </lineage>
</organism>
<dbReference type="PROSITE" id="PS51362">
    <property type="entry name" value="TGF_BETA_2"/>
    <property type="match status" value="1"/>
</dbReference>
<keyword evidence="10" id="KW-1185">Reference proteome</keyword>
<protein>
    <recommendedName>
        <fullName evidence="8">TGF-beta family profile domain-containing protein</fullName>
    </recommendedName>
</protein>
<reference evidence="9" key="1">
    <citation type="submission" date="2023-07" db="EMBL/GenBank/DDBJ databases">
        <title>Chromosome-level genome assembly of Artemia franciscana.</title>
        <authorList>
            <person name="Jo E."/>
        </authorList>
    </citation>
    <scope>NUCLEOTIDE SEQUENCE</scope>
    <source>
        <tissue evidence="9">Whole body</tissue>
    </source>
</reference>
<dbReference type="Proteomes" id="UP001187531">
    <property type="component" value="Unassembled WGS sequence"/>
</dbReference>
<evidence type="ECO:0000313" key="9">
    <source>
        <dbReference type="EMBL" id="KAK2725628.1"/>
    </source>
</evidence>
<dbReference type="GO" id="GO:0005615">
    <property type="term" value="C:extracellular space"/>
    <property type="evidence" value="ECO:0007669"/>
    <property type="project" value="TreeGrafter"/>
</dbReference>
<accession>A0AA88ICL2</accession>
<sequence>MADILMLILYFVTFTIEITCYEQSFLPNSFATSSTGLGHAVPEYMLHLYQKFSSVQAFPLDNGEARCFLPKKDLYHGKHVLVFDISSLATLNEEILSANIYFQDNNVMHEDEIIVFIKDAFHHSKDLQSLKITNSGDKLTHRDVTHAVNLILKGDQRQLLIISAAFENHIEILLKMEPFVVVFSKEQDSAEKRPIRHRRSIHNNEIDNNIIGLPVYESAESRSNEIVDPKKFDIFSNKFIMKSRPSKKHKNKSRKGSKYIPYPRGYKKPRKFKGNKDRITLPASWLKGSNMIGNSIPDSSLPSFNTKPRPCGLQKIAVNIDEIGWSDWVISPKVFNVSMCTGSCNEKTHQTNYALLSEYLQKLRAVPESRTRCCIPKELTSLTLLYFDENRNVVLKNYPQMSALSCTCY</sequence>
<keyword evidence="3" id="KW-0964">Secreted</keyword>
<comment type="subcellular location">
    <subcellularLocation>
        <location evidence="1">Secreted</location>
    </subcellularLocation>
</comment>
<evidence type="ECO:0000259" key="8">
    <source>
        <dbReference type="PROSITE" id="PS51362"/>
    </source>
</evidence>
<evidence type="ECO:0000256" key="7">
    <source>
        <dbReference type="SAM" id="SignalP"/>
    </source>
</evidence>
<dbReference type="PANTHER" id="PTHR11848:SF270">
    <property type="entry name" value="BONE MORPHOGENETIC PROTEIN 3-LIKE"/>
    <property type="match status" value="1"/>
</dbReference>
<dbReference type="GO" id="GO:0005125">
    <property type="term" value="F:cytokine activity"/>
    <property type="evidence" value="ECO:0007669"/>
    <property type="project" value="TreeGrafter"/>
</dbReference>
<dbReference type="InterPro" id="IPR029034">
    <property type="entry name" value="Cystine-knot_cytokine"/>
</dbReference>
<evidence type="ECO:0000256" key="2">
    <source>
        <dbReference type="ARBA" id="ARBA00006656"/>
    </source>
</evidence>
<dbReference type="GO" id="GO:0008083">
    <property type="term" value="F:growth factor activity"/>
    <property type="evidence" value="ECO:0007669"/>
    <property type="project" value="UniProtKB-KW"/>
</dbReference>
<dbReference type="AlphaFoldDB" id="A0AA88ICL2"/>
<dbReference type="InterPro" id="IPR017948">
    <property type="entry name" value="TGFb_CS"/>
</dbReference>
<dbReference type="SMART" id="SM00204">
    <property type="entry name" value="TGFB"/>
    <property type="match status" value="1"/>
</dbReference>
<evidence type="ECO:0000256" key="6">
    <source>
        <dbReference type="RuleBase" id="RU000354"/>
    </source>
</evidence>
<dbReference type="SUPFAM" id="SSF57501">
    <property type="entry name" value="Cystine-knot cytokines"/>
    <property type="match status" value="1"/>
</dbReference>
<keyword evidence="5" id="KW-1015">Disulfide bond</keyword>
<dbReference type="Pfam" id="PF00019">
    <property type="entry name" value="TGF_beta"/>
    <property type="match status" value="1"/>
</dbReference>
<dbReference type="EMBL" id="JAVRJZ010000002">
    <property type="protein sequence ID" value="KAK2725628.1"/>
    <property type="molecule type" value="Genomic_DNA"/>
</dbReference>
<proteinExistence type="inferred from homology"/>
<evidence type="ECO:0000256" key="3">
    <source>
        <dbReference type="ARBA" id="ARBA00022525"/>
    </source>
</evidence>
<dbReference type="PANTHER" id="PTHR11848">
    <property type="entry name" value="TGF-BETA FAMILY"/>
    <property type="match status" value="1"/>
</dbReference>
<dbReference type="Gene3D" id="2.10.90.10">
    <property type="entry name" value="Cystine-knot cytokines"/>
    <property type="match status" value="1"/>
</dbReference>
<evidence type="ECO:0000256" key="5">
    <source>
        <dbReference type="ARBA" id="ARBA00023157"/>
    </source>
</evidence>
<name>A0AA88ICL2_ARTSF</name>
<gene>
    <name evidence="9" type="ORF">QYM36_000207</name>
</gene>
<evidence type="ECO:0000256" key="1">
    <source>
        <dbReference type="ARBA" id="ARBA00004613"/>
    </source>
</evidence>